<protein>
    <submittedName>
        <fullName evidence="2">Membrane protein</fullName>
    </submittedName>
</protein>
<feature type="transmembrane region" description="Helical" evidence="1">
    <location>
        <begin position="33"/>
        <end position="54"/>
    </location>
</feature>
<feature type="transmembrane region" description="Helical" evidence="1">
    <location>
        <begin position="87"/>
        <end position="107"/>
    </location>
</feature>
<keyword evidence="1" id="KW-0812">Transmembrane</keyword>
<reference evidence="2" key="1">
    <citation type="journal article" date="2014" name="Int. J. Syst. Evol. Microbiol.">
        <title>Complete genome sequence of Corynebacterium casei LMG S-19264T (=DSM 44701T), isolated from a smear-ripened cheese.</title>
        <authorList>
            <consortium name="US DOE Joint Genome Institute (JGI-PGF)"/>
            <person name="Walter F."/>
            <person name="Albersmeier A."/>
            <person name="Kalinowski J."/>
            <person name="Ruckert C."/>
        </authorList>
    </citation>
    <scope>NUCLEOTIDE SEQUENCE</scope>
    <source>
        <strain evidence="2">JCM 13306</strain>
    </source>
</reference>
<proteinExistence type="predicted"/>
<dbReference type="EMBL" id="BNBA01000014">
    <property type="protein sequence ID" value="GHH54111.1"/>
    <property type="molecule type" value="Genomic_DNA"/>
</dbReference>
<keyword evidence="3" id="KW-1185">Reference proteome</keyword>
<keyword evidence="1" id="KW-0472">Membrane</keyword>
<feature type="transmembrane region" description="Helical" evidence="1">
    <location>
        <begin position="61"/>
        <end position="81"/>
    </location>
</feature>
<dbReference type="RefSeq" id="WP_140725141.1">
    <property type="nucleotide sequence ID" value="NZ_BNBA01000014.1"/>
</dbReference>
<name>A0A919F834_9XANT</name>
<dbReference type="Pfam" id="PF12365">
    <property type="entry name" value="DUF3649"/>
    <property type="match status" value="1"/>
</dbReference>
<dbReference type="InterPro" id="IPR022109">
    <property type="entry name" value="DUF3649"/>
</dbReference>
<sequence length="112" mass="11557">MTGIAPDAHAASPARHRLPWLRRPWLGVLSRSIAAIGGGYALASATALLMALALPMPRSQAVLTGMMTGIVVCACAALWAFAVRSAWRAWLGIAGPAALMFGIAALLRHGAA</sequence>
<keyword evidence="1" id="KW-1133">Transmembrane helix</keyword>
<evidence type="ECO:0000313" key="3">
    <source>
        <dbReference type="Proteomes" id="UP000623958"/>
    </source>
</evidence>
<reference evidence="2" key="2">
    <citation type="submission" date="2020-09" db="EMBL/GenBank/DDBJ databases">
        <authorList>
            <person name="Sun Q."/>
            <person name="Ohkuma M."/>
        </authorList>
    </citation>
    <scope>NUCLEOTIDE SEQUENCE</scope>
    <source>
        <strain evidence="2">JCM 13306</strain>
    </source>
</reference>
<comment type="caution">
    <text evidence="2">The sequence shown here is derived from an EMBL/GenBank/DDBJ whole genome shotgun (WGS) entry which is preliminary data.</text>
</comment>
<evidence type="ECO:0000313" key="2">
    <source>
        <dbReference type="EMBL" id="GHH54111.1"/>
    </source>
</evidence>
<evidence type="ECO:0000256" key="1">
    <source>
        <dbReference type="SAM" id="Phobius"/>
    </source>
</evidence>
<organism evidence="2 3">
    <name type="scientific">Xanthomonas boreopolis</name>
    <dbReference type="NCBI Taxonomy" id="86183"/>
    <lineage>
        <taxon>Bacteria</taxon>
        <taxon>Pseudomonadati</taxon>
        <taxon>Pseudomonadota</taxon>
        <taxon>Gammaproteobacteria</taxon>
        <taxon>Lysobacterales</taxon>
        <taxon>Lysobacteraceae</taxon>
        <taxon>Xanthomonas</taxon>
    </lineage>
</organism>
<gene>
    <name evidence="2" type="ORF">GCM10009090_20420</name>
</gene>
<dbReference type="Proteomes" id="UP000623958">
    <property type="component" value="Unassembled WGS sequence"/>
</dbReference>
<accession>A0A919F834</accession>
<dbReference type="AlphaFoldDB" id="A0A919F834"/>